<keyword evidence="5" id="KW-0732">Signal</keyword>
<keyword evidence="2 4" id="KW-0378">Hydrolase</keyword>
<dbReference type="AlphaFoldDB" id="A0A8J2KXW1"/>
<evidence type="ECO:0000256" key="3">
    <source>
        <dbReference type="ARBA" id="ARBA00022825"/>
    </source>
</evidence>
<dbReference type="InterPro" id="IPR050131">
    <property type="entry name" value="Peptidase_S8_subtilisin-like"/>
</dbReference>
<accession>A0A8J2KXW1</accession>
<reference evidence="7" key="1">
    <citation type="submission" date="2021-06" db="EMBL/GenBank/DDBJ databases">
        <authorList>
            <person name="Hodson N. C."/>
            <person name="Mongue J. A."/>
            <person name="Jaron S. K."/>
        </authorList>
    </citation>
    <scope>NUCLEOTIDE SEQUENCE</scope>
</reference>
<dbReference type="PROSITE" id="PS00138">
    <property type="entry name" value="SUBTILASE_SER"/>
    <property type="match status" value="1"/>
</dbReference>
<evidence type="ECO:0000259" key="6">
    <source>
        <dbReference type="Pfam" id="PF00082"/>
    </source>
</evidence>
<sequence>MKSIERNVFQLLTLVFVLTWTTAAPTIDTSILSSFSTKENVNILISFRENSIYEVRRKISAQAIPNRNQRAIALYTALKQHADITQGNVLRKLRTSLAENTQVKQLWITNQLVVKNANKKLVENLFQMHEVSAISEETFVKLNTPVIGEALEHTDGINVDPPWGVGAMQAPEVWATGINGSGVVVANIDTGVLHTHEALKNNYRNLHGWYDPVKGNPEPYDDHSHGTHVMGTAVGNANGIGVAPGATWIACKGCTLDGECSRLDLLLCGQWVTCPDVEEQNPQCDTPNVVSNSWVEDSGSSWYDEIIFTWRLAGIAPVFGIGNDGPNCGTVRSPGDSNFAIGVGAHNSSDFMASFSSVGPTKAGNIKPDIAAPGVAILSAHNSAPNAYATFSGTSMATPHAAGLVALLFSRKPDMSVFEIPGLLVAGAMPVKPSGRDCGGIGENVYPNHHAGSGKINAVASLSRLEKLMKV</sequence>
<dbReference type="PANTHER" id="PTHR43806:SF67">
    <property type="entry name" value="EGF-LIKE DOMAIN-CONTAINING PROTEIN"/>
    <property type="match status" value="1"/>
</dbReference>
<dbReference type="Proteomes" id="UP000708208">
    <property type="component" value="Unassembled WGS sequence"/>
</dbReference>
<dbReference type="PANTHER" id="PTHR43806">
    <property type="entry name" value="PEPTIDASE S8"/>
    <property type="match status" value="1"/>
</dbReference>
<protein>
    <recommendedName>
        <fullName evidence="6">Peptidase S8/S53 domain-containing protein</fullName>
    </recommendedName>
</protein>
<feature type="active site" description="Charge relay system" evidence="4">
    <location>
        <position position="225"/>
    </location>
</feature>
<evidence type="ECO:0000256" key="2">
    <source>
        <dbReference type="ARBA" id="ARBA00022801"/>
    </source>
</evidence>
<dbReference type="InterPro" id="IPR000209">
    <property type="entry name" value="Peptidase_S8/S53_dom"/>
</dbReference>
<feature type="chain" id="PRO_5035251795" description="Peptidase S8/S53 domain-containing protein" evidence="5">
    <location>
        <begin position="24"/>
        <end position="471"/>
    </location>
</feature>
<feature type="signal peptide" evidence="5">
    <location>
        <begin position="1"/>
        <end position="23"/>
    </location>
</feature>
<feature type="active site" description="Charge relay system" evidence="4">
    <location>
        <position position="395"/>
    </location>
</feature>
<evidence type="ECO:0000256" key="1">
    <source>
        <dbReference type="ARBA" id="ARBA00022670"/>
    </source>
</evidence>
<evidence type="ECO:0000256" key="5">
    <source>
        <dbReference type="SAM" id="SignalP"/>
    </source>
</evidence>
<keyword evidence="1 4" id="KW-0645">Protease</keyword>
<dbReference type="PROSITE" id="PS51892">
    <property type="entry name" value="SUBTILASE"/>
    <property type="match status" value="1"/>
</dbReference>
<dbReference type="GO" id="GO:0006508">
    <property type="term" value="P:proteolysis"/>
    <property type="evidence" value="ECO:0007669"/>
    <property type="project" value="UniProtKB-KW"/>
</dbReference>
<dbReference type="GO" id="GO:0004252">
    <property type="term" value="F:serine-type endopeptidase activity"/>
    <property type="evidence" value="ECO:0007669"/>
    <property type="project" value="UniProtKB-UniRule"/>
</dbReference>
<dbReference type="Pfam" id="PF00082">
    <property type="entry name" value="Peptidase_S8"/>
    <property type="match status" value="1"/>
</dbReference>
<feature type="domain" description="Peptidase S8/S53" evidence="6">
    <location>
        <begin position="180"/>
        <end position="428"/>
    </location>
</feature>
<name>A0A8J2KXW1_9HEXA</name>
<dbReference type="OrthoDB" id="1740355at2759"/>
<evidence type="ECO:0000313" key="8">
    <source>
        <dbReference type="Proteomes" id="UP000708208"/>
    </source>
</evidence>
<dbReference type="InterPro" id="IPR023828">
    <property type="entry name" value="Peptidase_S8_Ser-AS"/>
</dbReference>
<dbReference type="EMBL" id="CAJVCH010258208">
    <property type="protein sequence ID" value="CAG7733871.1"/>
    <property type="molecule type" value="Genomic_DNA"/>
</dbReference>
<organism evidence="7 8">
    <name type="scientific">Allacma fusca</name>
    <dbReference type="NCBI Taxonomy" id="39272"/>
    <lineage>
        <taxon>Eukaryota</taxon>
        <taxon>Metazoa</taxon>
        <taxon>Ecdysozoa</taxon>
        <taxon>Arthropoda</taxon>
        <taxon>Hexapoda</taxon>
        <taxon>Collembola</taxon>
        <taxon>Symphypleona</taxon>
        <taxon>Sminthuridae</taxon>
        <taxon>Allacma</taxon>
    </lineage>
</organism>
<evidence type="ECO:0000256" key="4">
    <source>
        <dbReference type="PROSITE-ProRule" id="PRU01240"/>
    </source>
</evidence>
<comment type="similarity">
    <text evidence="4">Belongs to the peptidase S8 family.</text>
</comment>
<gene>
    <name evidence="7" type="ORF">AFUS01_LOCUS22292</name>
</gene>
<proteinExistence type="inferred from homology"/>
<evidence type="ECO:0000313" key="7">
    <source>
        <dbReference type="EMBL" id="CAG7733871.1"/>
    </source>
</evidence>
<keyword evidence="8" id="KW-1185">Reference proteome</keyword>
<comment type="caution">
    <text evidence="7">The sequence shown here is derived from an EMBL/GenBank/DDBJ whole genome shotgun (WGS) entry which is preliminary data.</text>
</comment>
<feature type="active site" description="Charge relay system" evidence="4">
    <location>
        <position position="189"/>
    </location>
</feature>
<keyword evidence="3 4" id="KW-0720">Serine protease</keyword>